<comment type="similarity">
    <text evidence="3 17">Belongs to the XPF family.</text>
</comment>
<dbReference type="FunFam" id="1.10.10.10:FF:000307">
    <property type="entry name" value="Crossover junction endonuclease MUS81"/>
    <property type="match status" value="1"/>
</dbReference>
<keyword evidence="8 17" id="KW-0255">Endonuclease</keyword>
<dbReference type="InterPro" id="IPR033309">
    <property type="entry name" value="Mus81"/>
</dbReference>
<dbReference type="CDD" id="cd20074">
    <property type="entry name" value="XPF_nuclease_Mus81"/>
    <property type="match status" value="1"/>
</dbReference>
<dbReference type="PANTHER" id="PTHR13451:SF0">
    <property type="entry name" value="CROSSOVER JUNCTION ENDONUCLEASE MUS81"/>
    <property type="match status" value="1"/>
</dbReference>
<dbReference type="AlphaFoldDB" id="A0AAW1M6J0"/>
<dbReference type="GO" id="GO:0051301">
    <property type="term" value="P:cell division"/>
    <property type="evidence" value="ECO:0007669"/>
    <property type="project" value="UniProtKB-KW"/>
</dbReference>
<dbReference type="GO" id="GO:0046872">
    <property type="term" value="F:metal ion binding"/>
    <property type="evidence" value="ECO:0007669"/>
    <property type="project" value="UniProtKB-UniRule"/>
</dbReference>
<dbReference type="EMBL" id="JBDFQZ010000003">
    <property type="protein sequence ID" value="KAK9741953.1"/>
    <property type="molecule type" value="Genomic_DNA"/>
</dbReference>
<evidence type="ECO:0000256" key="16">
    <source>
        <dbReference type="ARBA" id="ARBA00023254"/>
    </source>
</evidence>
<dbReference type="SMART" id="SM00891">
    <property type="entry name" value="ERCC4"/>
    <property type="match status" value="1"/>
</dbReference>
<dbReference type="GO" id="GO:0005634">
    <property type="term" value="C:nucleus"/>
    <property type="evidence" value="ECO:0007669"/>
    <property type="project" value="UniProtKB-SubCell"/>
</dbReference>
<proteinExistence type="inferred from homology"/>
<keyword evidence="10" id="KW-0498">Mitosis</keyword>
<keyword evidence="16" id="KW-0469">Meiosis</keyword>
<dbReference type="CDD" id="cd21036">
    <property type="entry name" value="WH_MUS81"/>
    <property type="match status" value="1"/>
</dbReference>
<dbReference type="InterPro" id="IPR042530">
    <property type="entry name" value="EME1/EME2_C"/>
</dbReference>
<keyword evidence="9 17" id="KW-0227">DNA damage</keyword>
<comment type="subunit">
    <text evidence="17">Interacts with EME1.</text>
</comment>
<dbReference type="SUPFAM" id="SSF52980">
    <property type="entry name" value="Restriction endonuclease-like"/>
    <property type="match status" value="1"/>
</dbReference>
<comment type="function">
    <text evidence="17">Interacts with EME1 to form a DNA structure-specific endonuclease with substrate preference for branched DNA structures with a 5'-end at the branch nick. Typical substrates include 3'-flap structures, D-loops, replication forks and nicked Holliday junctions. May be required in mitosis for the processing of stalled or collapsed replication fork intermediates. May be required in meiosis for the repair of meiosis-specific double strand breaks subsequent to single-end invasion (SEI).</text>
</comment>
<dbReference type="InterPro" id="IPR047416">
    <property type="entry name" value="XPF_nuclease_Mus81"/>
</dbReference>
<dbReference type="GO" id="GO:0006308">
    <property type="term" value="P:DNA catabolic process"/>
    <property type="evidence" value="ECO:0007669"/>
    <property type="project" value="UniProtKB-UniRule"/>
</dbReference>
<evidence type="ECO:0000256" key="9">
    <source>
        <dbReference type="ARBA" id="ARBA00022763"/>
    </source>
</evidence>
<gene>
    <name evidence="20" type="ORF">RND81_03G139300</name>
</gene>
<evidence type="ECO:0000256" key="17">
    <source>
        <dbReference type="RuleBase" id="RU369042"/>
    </source>
</evidence>
<dbReference type="Gene3D" id="3.40.50.10130">
    <property type="match status" value="1"/>
</dbReference>
<keyword evidence="10" id="KW-0131">Cell cycle</keyword>
<evidence type="ECO:0000256" key="15">
    <source>
        <dbReference type="ARBA" id="ARBA00023242"/>
    </source>
</evidence>
<keyword evidence="11 17" id="KW-0378">Hydrolase</keyword>
<dbReference type="GO" id="GO:0048257">
    <property type="term" value="F:3'-flap endonuclease activity"/>
    <property type="evidence" value="ECO:0007669"/>
    <property type="project" value="TreeGrafter"/>
</dbReference>
<sequence>MHKMLGKKGAVCPENDALLEHMQKWWKELLEKNPQKCSPNLESNINKAFANVVRHKSPITIPKEFLAVKTGKAWSTWIWLPKITTLYSNDMIQSSGRGVGRWMLKEMEEFFKKDTSENDISPTKGKKTRGSRAYLPQKNSVAYALLIALYRGEKNGVEHMRKQELIDEAEASGLSRGPIAPERGKGKPGHIGSSSKEWYSGWSAMGKLVDKGLVDKSSCPAKYKLSDEGRRVAIECLSRSGMLDPAQNPVRKDGCSDSDKQDAESITIVSADSPMRTLSSADLNTFNAPRDDISTEYIEKFTRLGYSKEQVLHAWTEVSVTSPNQEMSKLWLAVLCRLREDEVYGVQPVPHAVIESSSGVASTSNRLTEDQQNLTCALDEIGDYCTKSLANSKTDAASIRSENHVLKTLHSCSQNVLRMPPLKYLEKFEEAYKVILVLDDREHFIRSNSRNIIQKIGREFKIEIQVRRLPVGDGIWIARHKQLHTEYVLDFIVERKNVDDLRSSIRDNRYKEQKLRLLRTGIKKIIYLVEGDPNLCEAADSIKTACFTTELLEGFDVQRTSGLSDTLHRYGFLTLAITDQYQLNSSLTECNAAVHCLEYDRFIKKCNDVDKMTVSDVFATQLMQVQQVTEEIAVAVLDCYPTLYSLALAYAALDGDVQAQEELLIKESNGAVTPAASRNIFRFIWAT</sequence>
<dbReference type="InterPro" id="IPR047417">
    <property type="entry name" value="WHD_MUS81"/>
</dbReference>
<accession>A0AAW1M6J0</accession>
<evidence type="ECO:0000259" key="19">
    <source>
        <dbReference type="SMART" id="SM00891"/>
    </source>
</evidence>
<dbReference type="Pfam" id="PF21136">
    <property type="entry name" value="WHD_MUS81"/>
    <property type="match status" value="1"/>
</dbReference>
<dbReference type="GO" id="GO:0048476">
    <property type="term" value="C:Holliday junction resolvase complex"/>
    <property type="evidence" value="ECO:0007669"/>
    <property type="project" value="UniProtKB-UniRule"/>
</dbReference>
<evidence type="ECO:0000256" key="14">
    <source>
        <dbReference type="ARBA" id="ARBA00023204"/>
    </source>
</evidence>
<name>A0AAW1M6J0_SAPOF</name>
<keyword evidence="15 17" id="KW-0539">Nucleus</keyword>
<evidence type="ECO:0000313" key="21">
    <source>
        <dbReference type="Proteomes" id="UP001443914"/>
    </source>
</evidence>
<dbReference type="PANTHER" id="PTHR13451">
    <property type="entry name" value="CLASS II CROSSOVER JUNCTION ENDONUCLEASE MUS81"/>
    <property type="match status" value="1"/>
</dbReference>
<keyword evidence="7 17" id="KW-0479">Metal-binding</keyword>
<comment type="subcellular location">
    <subcellularLocation>
        <location evidence="2 17">Nucleus</location>
    </subcellularLocation>
</comment>
<evidence type="ECO:0000256" key="5">
    <source>
        <dbReference type="ARBA" id="ARBA00022618"/>
    </source>
</evidence>
<dbReference type="Gene3D" id="1.10.150.670">
    <property type="entry name" value="Crossover junction endonuclease EME1, DNA-binding domain"/>
    <property type="match status" value="1"/>
</dbReference>
<evidence type="ECO:0000256" key="1">
    <source>
        <dbReference type="ARBA" id="ARBA00001946"/>
    </source>
</evidence>
<dbReference type="GO" id="GO:0000712">
    <property type="term" value="P:resolution of meiotic recombination intermediates"/>
    <property type="evidence" value="ECO:0007669"/>
    <property type="project" value="TreeGrafter"/>
</dbReference>
<dbReference type="GO" id="GO:0008821">
    <property type="term" value="F:crossover junction DNA endonuclease activity"/>
    <property type="evidence" value="ECO:0007669"/>
    <property type="project" value="UniProtKB-UniRule"/>
</dbReference>
<keyword evidence="5" id="KW-0132">Cell division</keyword>
<evidence type="ECO:0000256" key="8">
    <source>
        <dbReference type="ARBA" id="ARBA00022759"/>
    </source>
</evidence>
<evidence type="ECO:0000313" key="20">
    <source>
        <dbReference type="EMBL" id="KAK9741953.1"/>
    </source>
</evidence>
<dbReference type="Proteomes" id="UP001443914">
    <property type="component" value="Unassembled WGS sequence"/>
</dbReference>
<evidence type="ECO:0000256" key="7">
    <source>
        <dbReference type="ARBA" id="ARBA00022723"/>
    </source>
</evidence>
<organism evidence="20 21">
    <name type="scientific">Saponaria officinalis</name>
    <name type="common">Common soapwort</name>
    <name type="synonym">Lychnis saponaria</name>
    <dbReference type="NCBI Taxonomy" id="3572"/>
    <lineage>
        <taxon>Eukaryota</taxon>
        <taxon>Viridiplantae</taxon>
        <taxon>Streptophyta</taxon>
        <taxon>Embryophyta</taxon>
        <taxon>Tracheophyta</taxon>
        <taxon>Spermatophyta</taxon>
        <taxon>Magnoliopsida</taxon>
        <taxon>eudicotyledons</taxon>
        <taxon>Gunneridae</taxon>
        <taxon>Pentapetalae</taxon>
        <taxon>Caryophyllales</taxon>
        <taxon>Caryophyllaceae</taxon>
        <taxon>Caryophylleae</taxon>
        <taxon>Saponaria</taxon>
    </lineage>
</organism>
<dbReference type="Pfam" id="PF02732">
    <property type="entry name" value="ERCC4"/>
    <property type="match status" value="1"/>
</dbReference>
<keyword evidence="14 17" id="KW-0234">DNA repair</keyword>
<dbReference type="InterPro" id="IPR006166">
    <property type="entry name" value="ERCC4_domain"/>
</dbReference>
<evidence type="ECO:0000256" key="10">
    <source>
        <dbReference type="ARBA" id="ARBA00022776"/>
    </source>
</evidence>
<evidence type="ECO:0000256" key="6">
    <source>
        <dbReference type="ARBA" id="ARBA00022722"/>
    </source>
</evidence>
<evidence type="ECO:0000256" key="4">
    <source>
        <dbReference type="ARBA" id="ARBA00017114"/>
    </source>
</evidence>
<protein>
    <recommendedName>
        <fullName evidence="4 17">Crossover junction endonuclease MUS81</fullName>
        <ecNumber evidence="17">3.1.22.-</ecNumber>
    </recommendedName>
</protein>
<feature type="domain" description="ERCC4" evidence="19">
    <location>
        <begin position="435"/>
        <end position="533"/>
    </location>
</feature>
<dbReference type="InterPro" id="IPR036388">
    <property type="entry name" value="WH-like_DNA-bd_sf"/>
</dbReference>
<evidence type="ECO:0000256" key="2">
    <source>
        <dbReference type="ARBA" id="ARBA00004123"/>
    </source>
</evidence>
<reference evidence="20" key="1">
    <citation type="submission" date="2024-03" db="EMBL/GenBank/DDBJ databases">
        <title>WGS assembly of Saponaria officinalis var. Norfolk2.</title>
        <authorList>
            <person name="Jenkins J."/>
            <person name="Shu S."/>
            <person name="Grimwood J."/>
            <person name="Barry K."/>
            <person name="Goodstein D."/>
            <person name="Schmutz J."/>
            <person name="Leebens-Mack J."/>
            <person name="Osbourn A."/>
        </authorList>
    </citation>
    <scope>NUCLEOTIDE SEQUENCE [LARGE SCALE GENOMIC DNA]</scope>
    <source>
        <strain evidence="20">JIC</strain>
    </source>
</reference>
<comment type="cofactor">
    <cofactor evidence="1 17">
        <name>Mg(2+)</name>
        <dbReference type="ChEBI" id="CHEBI:18420"/>
    </cofactor>
</comment>
<dbReference type="InterPro" id="IPR011335">
    <property type="entry name" value="Restrct_endonuc-II-like"/>
</dbReference>
<keyword evidence="13 17" id="KW-0233">DNA recombination</keyword>
<dbReference type="FunFam" id="3.40.50.10130:FF:000005">
    <property type="entry name" value="crossover junction endonuclease MUS81 isoform X1"/>
    <property type="match status" value="1"/>
</dbReference>
<feature type="region of interest" description="Disordered" evidence="18">
    <location>
        <begin position="174"/>
        <end position="193"/>
    </location>
</feature>
<comment type="caution">
    <text evidence="20">The sequence shown here is derived from an EMBL/GenBank/DDBJ whole genome shotgun (WGS) entry which is preliminary data.</text>
</comment>
<evidence type="ECO:0000256" key="11">
    <source>
        <dbReference type="ARBA" id="ARBA00022801"/>
    </source>
</evidence>
<evidence type="ECO:0000256" key="18">
    <source>
        <dbReference type="SAM" id="MobiDB-lite"/>
    </source>
</evidence>
<evidence type="ECO:0000256" key="12">
    <source>
        <dbReference type="ARBA" id="ARBA00022842"/>
    </source>
</evidence>
<dbReference type="EC" id="3.1.22.-" evidence="17"/>
<dbReference type="Gene3D" id="1.10.10.10">
    <property type="entry name" value="Winged helix-like DNA-binding domain superfamily/Winged helix DNA-binding domain"/>
    <property type="match status" value="1"/>
</dbReference>
<keyword evidence="6 17" id="KW-0540">Nuclease</keyword>
<dbReference type="GO" id="GO:0000727">
    <property type="term" value="P:double-strand break repair via break-induced replication"/>
    <property type="evidence" value="ECO:0007669"/>
    <property type="project" value="UniProtKB-UniRule"/>
</dbReference>
<keyword evidence="12 17" id="KW-0460">Magnesium</keyword>
<dbReference type="GO" id="GO:0003677">
    <property type="term" value="F:DNA binding"/>
    <property type="evidence" value="ECO:0007669"/>
    <property type="project" value="UniProtKB-UniRule"/>
</dbReference>
<dbReference type="GO" id="GO:0031573">
    <property type="term" value="P:mitotic intra-S DNA damage checkpoint signaling"/>
    <property type="evidence" value="ECO:0007669"/>
    <property type="project" value="TreeGrafter"/>
</dbReference>
<evidence type="ECO:0000256" key="13">
    <source>
        <dbReference type="ARBA" id="ARBA00023172"/>
    </source>
</evidence>
<keyword evidence="21" id="KW-1185">Reference proteome</keyword>
<evidence type="ECO:0000256" key="3">
    <source>
        <dbReference type="ARBA" id="ARBA00010015"/>
    </source>
</evidence>